<dbReference type="PANTHER" id="PTHR23048:SF49">
    <property type="entry name" value="FI08416P-RELATED"/>
    <property type="match status" value="1"/>
</dbReference>
<gene>
    <name evidence="3" type="ORF">KQP761_LOCUS1688</name>
    <name evidence="4" type="ORF">MBJ925_LOCUS24616</name>
</gene>
<dbReference type="PANTHER" id="PTHR23048">
    <property type="entry name" value="MYOSIN LIGHT CHAIN 1, 3"/>
    <property type="match status" value="1"/>
</dbReference>
<feature type="domain" description="EF-hand" evidence="2">
    <location>
        <begin position="81"/>
        <end position="116"/>
    </location>
</feature>
<name>A0A814Z4B1_9BILA</name>
<dbReference type="SMART" id="SM00054">
    <property type="entry name" value="EFh"/>
    <property type="match status" value="2"/>
</dbReference>
<dbReference type="GO" id="GO:0005509">
    <property type="term" value="F:calcium ion binding"/>
    <property type="evidence" value="ECO:0007669"/>
    <property type="project" value="InterPro"/>
</dbReference>
<dbReference type="SUPFAM" id="SSF47473">
    <property type="entry name" value="EF-hand"/>
    <property type="match status" value="1"/>
</dbReference>
<reference evidence="3" key="1">
    <citation type="submission" date="2021-02" db="EMBL/GenBank/DDBJ databases">
        <authorList>
            <person name="Nowell W R."/>
        </authorList>
    </citation>
    <scope>NUCLEOTIDE SEQUENCE</scope>
</reference>
<dbReference type="Gene3D" id="3.50.50.60">
    <property type="entry name" value="FAD/NAD(P)-binding domain"/>
    <property type="match status" value="2"/>
</dbReference>
<dbReference type="PRINTS" id="PR00368">
    <property type="entry name" value="FADPNR"/>
</dbReference>
<feature type="domain" description="EF-hand" evidence="2">
    <location>
        <begin position="7"/>
        <end position="42"/>
    </location>
</feature>
<organism evidence="3 5">
    <name type="scientific">Rotaria magnacalcarata</name>
    <dbReference type="NCBI Taxonomy" id="392030"/>
    <lineage>
        <taxon>Eukaryota</taxon>
        <taxon>Metazoa</taxon>
        <taxon>Spiralia</taxon>
        <taxon>Gnathifera</taxon>
        <taxon>Rotifera</taxon>
        <taxon>Eurotatoria</taxon>
        <taxon>Bdelloidea</taxon>
        <taxon>Philodinida</taxon>
        <taxon>Philodinidae</taxon>
        <taxon>Rotaria</taxon>
    </lineage>
</organism>
<dbReference type="FunFam" id="1.10.238.10:FF:000003">
    <property type="entry name" value="Calmodulin A"/>
    <property type="match status" value="1"/>
</dbReference>
<dbReference type="Gene3D" id="1.10.238.10">
    <property type="entry name" value="EF-hand"/>
    <property type="match status" value="2"/>
</dbReference>
<dbReference type="CDD" id="cd00051">
    <property type="entry name" value="EFh"/>
    <property type="match status" value="1"/>
</dbReference>
<dbReference type="Proteomes" id="UP000663834">
    <property type="component" value="Unassembled WGS sequence"/>
</dbReference>
<sequence length="730" mass="85219">MPGLTDEILTEIRDVFSLYDDRGDHQIPKHYLGEALRALGLNPTEAEIRLTLADLNRIERLSMQQFQVIFERLNRQKDYVVPAEEFIDGLRVFDKDGNGLIPATELRHLLTTLGERLTDDEVEQLISEFEDKKGMIILDQAHFHDYCIIGAGPAGIQLAYFLHQAKRDYIVYERSSQAGSFFINYPRHRQLISINKRNTGEKNRKFNLRHDWNSLLSNDDHLRFTHRSKKLFPSADLMVNYLNDFYRHHNLYIQLNITIKNLKPLSEQTTTCSSKDCSFLSTARFRMNDQYDNSYTCGIVIVATGLSIPNIPPIDGIDLAVGYENVSLVTEEFENKSVLILGRGNAAFEVAQHIYDATNYIHMISRSRVRNAYATHYVGDLRAINNQLLDTYQLKSLDALVEIDLMEHEFLQNPVDGRIQIKYKISDTDINIQERQEAIAYDKVIRCLGFKFDDSIWHSDVKIEKNLGRTNKYPKIQFDYQSFDYDHLYFTGTLMHSIDFRKSSGGFIHGFRYLTQTLYRIFEYRYHKIKWSSMTFSWYSLTNYLIKRMNEADGIYQMFGQLVDVILIDRINRQCRFIDEYPARLLPRLEEITGYRSENLLLLNMQYGMNYSGAGRDVFAFDRVSASVDTADRSNFLHPVLYYYDSSLEEIDFENVKAGFLPLKSSTRIHHIIENVLTLWMEPTEHVLPLRVFLENILNVNLQQQTVISYARKKMLQQKLNIPVRVYSAM</sequence>
<dbReference type="SUPFAM" id="SSF51905">
    <property type="entry name" value="FAD/NAD(P)-binding domain"/>
    <property type="match status" value="1"/>
</dbReference>
<dbReference type="InterPro" id="IPR036188">
    <property type="entry name" value="FAD/NAD-bd_sf"/>
</dbReference>
<dbReference type="InterPro" id="IPR002048">
    <property type="entry name" value="EF_hand_dom"/>
</dbReference>
<evidence type="ECO:0000256" key="1">
    <source>
        <dbReference type="ARBA" id="ARBA00022737"/>
    </source>
</evidence>
<evidence type="ECO:0000313" key="3">
    <source>
        <dbReference type="EMBL" id="CAF1238856.1"/>
    </source>
</evidence>
<comment type="caution">
    <text evidence="3">The sequence shown here is derived from an EMBL/GenBank/DDBJ whole genome shotgun (WGS) entry which is preliminary data.</text>
</comment>
<dbReference type="Proteomes" id="UP000663824">
    <property type="component" value="Unassembled WGS sequence"/>
</dbReference>
<dbReference type="Pfam" id="PF13738">
    <property type="entry name" value="Pyr_redox_3"/>
    <property type="match status" value="1"/>
</dbReference>
<dbReference type="OrthoDB" id="66881at2759"/>
<accession>A0A814Z4B1</accession>
<dbReference type="InterPro" id="IPR011992">
    <property type="entry name" value="EF-hand-dom_pair"/>
</dbReference>
<protein>
    <recommendedName>
        <fullName evidence="2">EF-hand domain-containing protein</fullName>
    </recommendedName>
</protein>
<dbReference type="EMBL" id="CAJNOW010000111">
    <property type="protein sequence ID" value="CAF1238856.1"/>
    <property type="molecule type" value="Genomic_DNA"/>
</dbReference>
<evidence type="ECO:0000313" key="5">
    <source>
        <dbReference type="Proteomes" id="UP000663834"/>
    </source>
</evidence>
<dbReference type="AlphaFoldDB" id="A0A814Z4B1"/>
<evidence type="ECO:0000259" key="2">
    <source>
        <dbReference type="PROSITE" id="PS50222"/>
    </source>
</evidence>
<keyword evidence="1" id="KW-0677">Repeat</keyword>
<dbReference type="EMBL" id="CAJNRE010012826">
    <property type="protein sequence ID" value="CAF2113932.1"/>
    <property type="molecule type" value="Genomic_DNA"/>
</dbReference>
<proteinExistence type="predicted"/>
<dbReference type="InterPro" id="IPR050230">
    <property type="entry name" value="CALM/Myosin/TropC-like"/>
</dbReference>
<dbReference type="GO" id="GO:0016460">
    <property type="term" value="C:myosin II complex"/>
    <property type="evidence" value="ECO:0007669"/>
    <property type="project" value="TreeGrafter"/>
</dbReference>
<evidence type="ECO:0000313" key="4">
    <source>
        <dbReference type="EMBL" id="CAF2113932.1"/>
    </source>
</evidence>
<dbReference type="PROSITE" id="PS50222">
    <property type="entry name" value="EF_HAND_2"/>
    <property type="match status" value="2"/>
</dbReference>